<keyword evidence="3" id="KW-1185">Reference proteome</keyword>
<organism evidence="2 3">
    <name type="scientific">Pleurodeles waltl</name>
    <name type="common">Iberian ribbed newt</name>
    <dbReference type="NCBI Taxonomy" id="8319"/>
    <lineage>
        <taxon>Eukaryota</taxon>
        <taxon>Metazoa</taxon>
        <taxon>Chordata</taxon>
        <taxon>Craniata</taxon>
        <taxon>Vertebrata</taxon>
        <taxon>Euteleostomi</taxon>
        <taxon>Amphibia</taxon>
        <taxon>Batrachia</taxon>
        <taxon>Caudata</taxon>
        <taxon>Salamandroidea</taxon>
        <taxon>Salamandridae</taxon>
        <taxon>Pleurodelinae</taxon>
        <taxon>Pleurodeles</taxon>
    </lineage>
</organism>
<sequence length="163" mass="18061">MCHSPDELTKTIKKDASNSLGLNTNGTSLQFPIVEDLTILGDKLSHFNKGTQAGKRHLDEVVTTPAILASDENKIYSLDNLFPSTNSLHNTTPLAHDVQKKEYALNPRAVPFPIFFPKDQLSIKLMEQNEIDMGQASKAIKTRGKKTGKKSNQRLSKKKSKEG</sequence>
<name>A0AAV7USB6_PLEWA</name>
<dbReference type="Proteomes" id="UP001066276">
    <property type="component" value="Chromosome 2_2"/>
</dbReference>
<comment type="caution">
    <text evidence="2">The sequence shown here is derived from an EMBL/GenBank/DDBJ whole genome shotgun (WGS) entry which is preliminary data.</text>
</comment>
<reference evidence="2" key="1">
    <citation type="journal article" date="2022" name="bioRxiv">
        <title>Sequencing and chromosome-scale assembly of the giantPleurodeles waltlgenome.</title>
        <authorList>
            <person name="Brown T."/>
            <person name="Elewa A."/>
            <person name="Iarovenko S."/>
            <person name="Subramanian E."/>
            <person name="Araus A.J."/>
            <person name="Petzold A."/>
            <person name="Susuki M."/>
            <person name="Suzuki K.-i.T."/>
            <person name="Hayashi T."/>
            <person name="Toyoda A."/>
            <person name="Oliveira C."/>
            <person name="Osipova E."/>
            <person name="Leigh N.D."/>
            <person name="Simon A."/>
            <person name="Yun M.H."/>
        </authorList>
    </citation>
    <scope>NUCLEOTIDE SEQUENCE</scope>
    <source>
        <strain evidence="2">20211129_DDA</strain>
        <tissue evidence="2">Liver</tissue>
    </source>
</reference>
<accession>A0AAV7USB6</accession>
<feature type="compositionally biased region" description="Basic residues" evidence="1">
    <location>
        <begin position="140"/>
        <end position="163"/>
    </location>
</feature>
<feature type="region of interest" description="Disordered" evidence="1">
    <location>
        <begin position="134"/>
        <end position="163"/>
    </location>
</feature>
<gene>
    <name evidence="2" type="ORF">NDU88_001260</name>
</gene>
<evidence type="ECO:0000256" key="1">
    <source>
        <dbReference type="SAM" id="MobiDB-lite"/>
    </source>
</evidence>
<protein>
    <submittedName>
        <fullName evidence="2">Uncharacterized protein</fullName>
    </submittedName>
</protein>
<evidence type="ECO:0000313" key="3">
    <source>
        <dbReference type="Proteomes" id="UP001066276"/>
    </source>
</evidence>
<proteinExistence type="predicted"/>
<dbReference type="EMBL" id="JANPWB010000004">
    <property type="protein sequence ID" value="KAJ1191947.1"/>
    <property type="molecule type" value="Genomic_DNA"/>
</dbReference>
<evidence type="ECO:0000313" key="2">
    <source>
        <dbReference type="EMBL" id="KAJ1191947.1"/>
    </source>
</evidence>
<dbReference type="AlphaFoldDB" id="A0AAV7USB6"/>